<dbReference type="AlphaFoldDB" id="A0A8T2SK55"/>
<dbReference type="GO" id="GO:0005886">
    <property type="term" value="C:plasma membrane"/>
    <property type="evidence" value="ECO:0007669"/>
    <property type="project" value="TreeGrafter"/>
</dbReference>
<dbReference type="OrthoDB" id="10268090at2759"/>
<dbReference type="PANTHER" id="PTHR12286">
    <property type="entry name" value="SACCHAROPINE DEHYDROGENASE-LIKE OXIDOREDUCTASE"/>
    <property type="match status" value="1"/>
</dbReference>
<dbReference type="Pfam" id="PF03435">
    <property type="entry name" value="Sacchrp_dh_NADP"/>
    <property type="match status" value="1"/>
</dbReference>
<dbReference type="OMA" id="KRPVQMH"/>
<dbReference type="FunFam" id="3.40.50.720:FF:000178">
    <property type="entry name" value="Saccharopine dehydrogenase-like oxidoreductase"/>
    <property type="match status" value="1"/>
</dbReference>
<sequence length="445" mass="48432">MADDAVDVVIFGASGFTGKYVIRELFKFCKDGSIKVALAGRSRAKLAAALEWATAPSSSPSFSLIEADVSDPGSILSMCKRTKLVLNCVGPFRLYGEPVVSACVEAGTDYLDITGEPEFMERMELRYHEAAREKGCLIVSACGYDSIPAEIGLIHHLKHWIAPCLPNSVDCFLQIISSKKFVGNTGTWESAVLGVSSASDLRKLRAQSRKSRARITVPGAPAKKPALIHWNKHLSLWSVFLPSADSSVVRRTMSTAASGAPPSIAEEEDPNLAPVAYARKLIYMPVHFGVYSGLPNIFSVLCQMWMGLWVMCLAMFAFGRKLLLRFPEFFSAGLFQKGGPNEEQVAAARFTMWFVGKGYSDSTMATASRAVQPDLQITTAVSGPEIGYITTPICLVQCALIVLSDRRSLPRGGVYTPGTVFGTTDLQQRLEQNGISFDFLSRKSI</sequence>
<proteinExistence type="inferred from homology"/>
<keyword evidence="5" id="KW-1185">Reference proteome</keyword>
<protein>
    <recommendedName>
        <fullName evidence="3">Saccharopine dehydrogenase NADP binding domain-containing protein</fullName>
    </recommendedName>
</protein>
<accession>A0A8T2SK55</accession>
<organism evidence="4 5">
    <name type="scientific">Ceratopteris richardii</name>
    <name type="common">Triangle waterfern</name>
    <dbReference type="NCBI Taxonomy" id="49495"/>
    <lineage>
        <taxon>Eukaryota</taxon>
        <taxon>Viridiplantae</taxon>
        <taxon>Streptophyta</taxon>
        <taxon>Embryophyta</taxon>
        <taxon>Tracheophyta</taxon>
        <taxon>Polypodiopsida</taxon>
        <taxon>Polypodiidae</taxon>
        <taxon>Polypodiales</taxon>
        <taxon>Pteridineae</taxon>
        <taxon>Pteridaceae</taxon>
        <taxon>Parkerioideae</taxon>
        <taxon>Ceratopteris</taxon>
    </lineage>
</organism>
<comment type="caution">
    <text evidence="4">The sequence shown here is derived from an EMBL/GenBank/DDBJ whole genome shotgun (WGS) entry which is preliminary data.</text>
</comment>
<keyword evidence="2" id="KW-1133">Transmembrane helix</keyword>
<dbReference type="Gene3D" id="3.40.50.720">
    <property type="entry name" value="NAD(P)-binding Rossmann-like Domain"/>
    <property type="match status" value="1"/>
</dbReference>
<dbReference type="InterPro" id="IPR051276">
    <property type="entry name" value="Saccharopine_DH-like_oxidrdct"/>
</dbReference>
<feature type="transmembrane region" description="Helical" evidence="2">
    <location>
        <begin position="297"/>
        <end position="318"/>
    </location>
</feature>
<gene>
    <name evidence="4" type="ORF">KP509_19G051700</name>
</gene>
<dbReference type="GO" id="GO:0005739">
    <property type="term" value="C:mitochondrion"/>
    <property type="evidence" value="ECO:0007669"/>
    <property type="project" value="TreeGrafter"/>
</dbReference>
<dbReference type="EMBL" id="CM035424">
    <property type="protein sequence ID" value="KAH7352556.1"/>
    <property type="molecule type" value="Genomic_DNA"/>
</dbReference>
<evidence type="ECO:0000259" key="3">
    <source>
        <dbReference type="Pfam" id="PF03435"/>
    </source>
</evidence>
<keyword evidence="2" id="KW-0812">Transmembrane</keyword>
<evidence type="ECO:0000313" key="5">
    <source>
        <dbReference type="Proteomes" id="UP000825935"/>
    </source>
</evidence>
<dbReference type="InterPro" id="IPR005097">
    <property type="entry name" value="Sacchrp_dh_NADP-bd"/>
</dbReference>
<name>A0A8T2SK55_CERRI</name>
<evidence type="ECO:0000256" key="2">
    <source>
        <dbReference type="SAM" id="Phobius"/>
    </source>
</evidence>
<dbReference type="GO" id="GO:0009247">
    <property type="term" value="P:glycolipid biosynthetic process"/>
    <property type="evidence" value="ECO:0007669"/>
    <property type="project" value="TreeGrafter"/>
</dbReference>
<dbReference type="PANTHER" id="PTHR12286:SF5">
    <property type="entry name" value="SACCHAROPINE DEHYDROGENASE-LIKE OXIDOREDUCTASE"/>
    <property type="match status" value="1"/>
</dbReference>
<dbReference type="GO" id="GO:0005811">
    <property type="term" value="C:lipid droplet"/>
    <property type="evidence" value="ECO:0007669"/>
    <property type="project" value="TreeGrafter"/>
</dbReference>
<evidence type="ECO:0000313" key="4">
    <source>
        <dbReference type="EMBL" id="KAH7352556.1"/>
    </source>
</evidence>
<dbReference type="SUPFAM" id="SSF51735">
    <property type="entry name" value="NAD(P)-binding Rossmann-fold domains"/>
    <property type="match status" value="1"/>
</dbReference>
<keyword evidence="2" id="KW-0472">Membrane</keyword>
<reference evidence="4" key="1">
    <citation type="submission" date="2021-08" db="EMBL/GenBank/DDBJ databases">
        <title>WGS assembly of Ceratopteris richardii.</title>
        <authorList>
            <person name="Marchant D.B."/>
            <person name="Chen G."/>
            <person name="Jenkins J."/>
            <person name="Shu S."/>
            <person name="Leebens-Mack J."/>
            <person name="Grimwood J."/>
            <person name="Schmutz J."/>
            <person name="Soltis P."/>
            <person name="Soltis D."/>
            <person name="Chen Z.-H."/>
        </authorList>
    </citation>
    <scope>NUCLEOTIDE SEQUENCE</scope>
    <source>
        <strain evidence="4">Whitten #5841</strain>
        <tissue evidence="4">Leaf</tissue>
    </source>
</reference>
<comment type="similarity">
    <text evidence="1">Belongs to the saccharopine dehydrogenase family.</text>
</comment>
<dbReference type="Proteomes" id="UP000825935">
    <property type="component" value="Chromosome 19"/>
</dbReference>
<evidence type="ECO:0000256" key="1">
    <source>
        <dbReference type="ARBA" id="ARBA00038048"/>
    </source>
</evidence>
<dbReference type="InterPro" id="IPR036291">
    <property type="entry name" value="NAD(P)-bd_dom_sf"/>
</dbReference>
<feature type="domain" description="Saccharopine dehydrogenase NADP binding" evidence="3">
    <location>
        <begin position="8"/>
        <end position="139"/>
    </location>
</feature>